<keyword evidence="4" id="KW-1185">Reference proteome</keyword>
<dbReference type="InterPro" id="IPR001932">
    <property type="entry name" value="PPM-type_phosphatase-like_dom"/>
</dbReference>
<evidence type="ECO:0000256" key="1">
    <source>
        <dbReference type="ARBA" id="ARBA00022801"/>
    </source>
</evidence>
<dbReference type="GO" id="GO:0016791">
    <property type="term" value="F:phosphatase activity"/>
    <property type="evidence" value="ECO:0007669"/>
    <property type="project" value="TreeGrafter"/>
</dbReference>
<dbReference type="SUPFAM" id="SSF81606">
    <property type="entry name" value="PP2C-like"/>
    <property type="match status" value="1"/>
</dbReference>
<dbReference type="RefSeq" id="WP_270024220.1">
    <property type="nucleotide sequence ID" value="NZ_JAPDDP010000008.1"/>
</dbReference>
<reference evidence="3" key="1">
    <citation type="submission" date="2022-10" db="EMBL/GenBank/DDBJ databases">
        <title>The WGS of Solirubrobacter phytolaccae KCTC 29190.</title>
        <authorList>
            <person name="Jiang Z."/>
        </authorList>
    </citation>
    <scope>NUCLEOTIDE SEQUENCE</scope>
    <source>
        <strain evidence="3">KCTC 29190</strain>
    </source>
</reference>
<dbReference type="EMBL" id="JAPDDP010000008">
    <property type="protein sequence ID" value="MDA0179910.1"/>
    <property type="molecule type" value="Genomic_DNA"/>
</dbReference>
<name>A0A9X3N7J6_9ACTN</name>
<dbReference type="Pfam" id="PF08673">
    <property type="entry name" value="RsbU_N"/>
    <property type="match status" value="1"/>
</dbReference>
<dbReference type="SUPFAM" id="SSF55781">
    <property type="entry name" value="GAF domain-like"/>
    <property type="match status" value="1"/>
</dbReference>
<dbReference type="InterPro" id="IPR052016">
    <property type="entry name" value="Bact_Sigma-Reg"/>
</dbReference>
<evidence type="ECO:0000313" key="4">
    <source>
        <dbReference type="Proteomes" id="UP001147653"/>
    </source>
</evidence>
<feature type="domain" description="PPM-type phosphatase" evidence="2">
    <location>
        <begin position="249"/>
        <end position="467"/>
    </location>
</feature>
<dbReference type="SMART" id="SM00331">
    <property type="entry name" value="PP2C_SIG"/>
    <property type="match status" value="1"/>
</dbReference>
<dbReference type="AlphaFoldDB" id="A0A9X3N7J6"/>
<dbReference type="InterPro" id="IPR017944">
    <property type="entry name" value="KaiA/RbsU_helical_domain_sf"/>
</dbReference>
<dbReference type="InterPro" id="IPR014787">
    <property type="entry name" value="PSer_Pase_RsbU_N"/>
</dbReference>
<evidence type="ECO:0000313" key="3">
    <source>
        <dbReference type="EMBL" id="MDA0179910.1"/>
    </source>
</evidence>
<dbReference type="Proteomes" id="UP001147653">
    <property type="component" value="Unassembled WGS sequence"/>
</dbReference>
<accession>A0A9X3N7J6</accession>
<sequence length="476" mass="50245">MDGANGAPVLAARYSAAFTAYLADRGESALGAAYDLGREAVAAQLSVMDLAEAHHAALRAAKVHDDATLALAADFLRESLSTFETVHRGYLEVQEAARLEHEYVEQLRALADASVAINLSLTVEAILQLTADAAREILHSARATVAVLAPDPRLRPLTATSPPRLGGGDPQPARLQAQLTGRGKELGMVEVIDAPDRTFTLRDEAVLTQLAQLASVAISNAQLYDRERTIARTLQRSLRPGGLPPVHGLSAAVRFRPAGEGIELGGDFYDLFPAGDGAWTALIGDVQGKGPDAAAVTALARHTMRAAAAYESRPSGVLALLHRALREQTGDEGRFCTVCYAHLRTAPNRVTLDLACGGHALPLVVAPDGSVTPVGQLGTLLGSDIDPLLTDVSVELGPGEVLVFYTDGVTEVRRRRQEVFGHNELVALLKTCAGLPPDAVAERVEAAVMAASEGRLRDDMAILAFGPTPQPKETDG</sequence>
<dbReference type="Pfam" id="PF07228">
    <property type="entry name" value="SpoIIE"/>
    <property type="match status" value="1"/>
</dbReference>
<dbReference type="InterPro" id="IPR036457">
    <property type="entry name" value="PPM-type-like_dom_sf"/>
</dbReference>
<evidence type="ECO:0000259" key="2">
    <source>
        <dbReference type="SMART" id="SM00331"/>
    </source>
</evidence>
<dbReference type="Gene3D" id="3.60.40.10">
    <property type="entry name" value="PPM-type phosphatase domain"/>
    <property type="match status" value="1"/>
</dbReference>
<dbReference type="PANTHER" id="PTHR43156:SF2">
    <property type="entry name" value="STAGE II SPORULATION PROTEIN E"/>
    <property type="match status" value="1"/>
</dbReference>
<dbReference type="Gene3D" id="1.10.1240.30">
    <property type="entry name" value="KaiA/RbsU domain"/>
    <property type="match status" value="1"/>
</dbReference>
<gene>
    <name evidence="3" type="ORF">OJ997_06355</name>
</gene>
<dbReference type="PANTHER" id="PTHR43156">
    <property type="entry name" value="STAGE II SPORULATION PROTEIN E-RELATED"/>
    <property type="match status" value="1"/>
</dbReference>
<dbReference type="Gene3D" id="3.30.450.40">
    <property type="match status" value="1"/>
</dbReference>
<organism evidence="3 4">
    <name type="scientific">Solirubrobacter phytolaccae</name>
    <dbReference type="NCBI Taxonomy" id="1404360"/>
    <lineage>
        <taxon>Bacteria</taxon>
        <taxon>Bacillati</taxon>
        <taxon>Actinomycetota</taxon>
        <taxon>Thermoleophilia</taxon>
        <taxon>Solirubrobacterales</taxon>
        <taxon>Solirubrobacteraceae</taxon>
        <taxon>Solirubrobacter</taxon>
    </lineage>
</organism>
<comment type="caution">
    <text evidence="3">The sequence shown here is derived from an EMBL/GenBank/DDBJ whole genome shotgun (WGS) entry which is preliminary data.</text>
</comment>
<dbReference type="InterPro" id="IPR029016">
    <property type="entry name" value="GAF-like_dom_sf"/>
</dbReference>
<keyword evidence="1" id="KW-0378">Hydrolase</keyword>
<protein>
    <submittedName>
        <fullName evidence="3">SpoIIE family protein phosphatase</fullName>
    </submittedName>
</protein>
<proteinExistence type="predicted"/>